<protein>
    <submittedName>
        <fullName evidence="1">Uncharacterized protein</fullName>
    </submittedName>
</protein>
<organism evidence="1 2">
    <name type="scientific">Dactylosporangium salmoneum</name>
    <dbReference type="NCBI Taxonomy" id="53361"/>
    <lineage>
        <taxon>Bacteria</taxon>
        <taxon>Bacillati</taxon>
        <taxon>Actinomycetota</taxon>
        <taxon>Actinomycetes</taxon>
        <taxon>Micromonosporales</taxon>
        <taxon>Micromonosporaceae</taxon>
        <taxon>Dactylosporangium</taxon>
    </lineage>
</organism>
<name>A0ABP5UF27_9ACTN</name>
<evidence type="ECO:0000313" key="2">
    <source>
        <dbReference type="Proteomes" id="UP001501444"/>
    </source>
</evidence>
<accession>A0ABP5UF27</accession>
<dbReference type="EMBL" id="BAAARV010000084">
    <property type="protein sequence ID" value="GAA2378619.1"/>
    <property type="molecule type" value="Genomic_DNA"/>
</dbReference>
<keyword evidence="2" id="KW-1185">Reference proteome</keyword>
<dbReference type="Proteomes" id="UP001501444">
    <property type="component" value="Unassembled WGS sequence"/>
</dbReference>
<gene>
    <name evidence="1" type="ORF">GCM10010170_084790</name>
</gene>
<sequence>MCVKSASTANYGGTVMSRFTPTPQDKLSLGLWTACWTARDDFGDATRAPLDPVEAAGMAFERLDQLAMEHLLGVR</sequence>
<reference evidence="2" key="1">
    <citation type="journal article" date="2019" name="Int. J. Syst. Evol. Microbiol.">
        <title>The Global Catalogue of Microorganisms (GCM) 10K type strain sequencing project: providing services to taxonomists for standard genome sequencing and annotation.</title>
        <authorList>
            <consortium name="The Broad Institute Genomics Platform"/>
            <consortium name="The Broad Institute Genome Sequencing Center for Infectious Disease"/>
            <person name="Wu L."/>
            <person name="Ma J."/>
        </authorList>
    </citation>
    <scope>NUCLEOTIDE SEQUENCE [LARGE SCALE GENOMIC DNA]</scope>
    <source>
        <strain evidence="2">JCM 3272</strain>
    </source>
</reference>
<evidence type="ECO:0000313" key="1">
    <source>
        <dbReference type="EMBL" id="GAA2378619.1"/>
    </source>
</evidence>
<comment type="caution">
    <text evidence="1">The sequence shown here is derived from an EMBL/GenBank/DDBJ whole genome shotgun (WGS) entry which is preliminary data.</text>
</comment>
<proteinExistence type="predicted"/>
<dbReference type="Gene3D" id="3.20.20.150">
    <property type="entry name" value="Divalent-metal-dependent TIM barrel enzymes"/>
    <property type="match status" value="1"/>
</dbReference>
<dbReference type="SUPFAM" id="SSF51658">
    <property type="entry name" value="Xylose isomerase-like"/>
    <property type="match status" value="1"/>
</dbReference>
<dbReference type="InterPro" id="IPR036237">
    <property type="entry name" value="Xyl_isomerase-like_sf"/>
</dbReference>